<proteinExistence type="predicted"/>
<feature type="compositionally biased region" description="Low complexity" evidence="1">
    <location>
        <begin position="187"/>
        <end position="199"/>
    </location>
</feature>
<evidence type="ECO:0000313" key="3">
    <source>
        <dbReference type="EMBL" id="CCC47309.1"/>
    </source>
</evidence>
<protein>
    <submittedName>
        <fullName evidence="3">Uncharacterized protein</fullName>
    </submittedName>
</protein>
<keyword evidence="2" id="KW-0472">Membrane</keyword>
<dbReference type="AlphaFoldDB" id="G0TTM8"/>
<keyword evidence="2" id="KW-1133">Transmembrane helix</keyword>
<organism evidence="3">
    <name type="scientific">Trypanosoma vivax (strain Y486)</name>
    <dbReference type="NCBI Taxonomy" id="1055687"/>
    <lineage>
        <taxon>Eukaryota</taxon>
        <taxon>Discoba</taxon>
        <taxon>Euglenozoa</taxon>
        <taxon>Kinetoplastea</taxon>
        <taxon>Metakinetoplastina</taxon>
        <taxon>Trypanosomatida</taxon>
        <taxon>Trypanosomatidae</taxon>
        <taxon>Trypanosoma</taxon>
        <taxon>Duttonella</taxon>
    </lineage>
</organism>
<name>G0TTM8_TRYVY</name>
<gene>
    <name evidence="3" type="ORF">TVY486_0304800</name>
</gene>
<feature type="transmembrane region" description="Helical" evidence="2">
    <location>
        <begin position="72"/>
        <end position="98"/>
    </location>
</feature>
<evidence type="ECO:0000256" key="2">
    <source>
        <dbReference type="SAM" id="Phobius"/>
    </source>
</evidence>
<feature type="transmembrane region" description="Helical" evidence="2">
    <location>
        <begin position="118"/>
        <end position="136"/>
    </location>
</feature>
<keyword evidence="2" id="KW-0812">Transmembrane</keyword>
<sequence>MLHHSPHQHLYKMLSRTKLGAEALMKTRNDMKRLDRGSNIVVRFLARRRPIDFLALEVDGRMARELHPSFRIVKSICTFILMAPLFGLLVTGVISPTYYMLVPTGLLSEKRYEEMWKFSHWAVTLAGQLLVFVLFYDLSVYIRYPFFAYGLAPMFRWLELVRTPRKGFKTNHALVNVRRGPRPRPRPLGAPLGGANKRK</sequence>
<feature type="region of interest" description="Disordered" evidence="1">
    <location>
        <begin position="178"/>
        <end position="199"/>
    </location>
</feature>
<evidence type="ECO:0000256" key="1">
    <source>
        <dbReference type="SAM" id="MobiDB-lite"/>
    </source>
</evidence>
<dbReference type="EMBL" id="HE573019">
    <property type="protein sequence ID" value="CCC47309.1"/>
    <property type="molecule type" value="Genomic_DNA"/>
</dbReference>
<reference evidence="3" key="1">
    <citation type="journal article" date="2012" name="Proc. Natl. Acad. Sci. U.S.A.">
        <title>Antigenic diversity is generated by distinct evolutionary mechanisms in African trypanosome species.</title>
        <authorList>
            <person name="Jackson A.P."/>
            <person name="Berry A."/>
            <person name="Aslett M."/>
            <person name="Allison H.C."/>
            <person name="Burton P."/>
            <person name="Vavrova-Anderson J."/>
            <person name="Brown R."/>
            <person name="Browne H."/>
            <person name="Corton N."/>
            <person name="Hauser H."/>
            <person name="Gamble J."/>
            <person name="Gilderthorp R."/>
            <person name="Marcello L."/>
            <person name="McQuillan J."/>
            <person name="Otto T.D."/>
            <person name="Quail M.A."/>
            <person name="Sanders M.J."/>
            <person name="van Tonder A."/>
            <person name="Ginger M.L."/>
            <person name="Field M.C."/>
            <person name="Barry J.D."/>
            <person name="Hertz-Fowler C."/>
            <person name="Berriman M."/>
        </authorList>
    </citation>
    <scope>NUCLEOTIDE SEQUENCE</scope>
    <source>
        <strain evidence="3">Y486</strain>
    </source>
</reference>
<accession>G0TTM8</accession>
<dbReference type="VEuPathDB" id="TriTrypDB:TvY486_0304800"/>